<organism evidence="5 6">
    <name type="scientific">Amblyomma americanum</name>
    <name type="common">Lone star tick</name>
    <dbReference type="NCBI Taxonomy" id="6943"/>
    <lineage>
        <taxon>Eukaryota</taxon>
        <taxon>Metazoa</taxon>
        <taxon>Ecdysozoa</taxon>
        <taxon>Arthropoda</taxon>
        <taxon>Chelicerata</taxon>
        <taxon>Arachnida</taxon>
        <taxon>Acari</taxon>
        <taxon>Parasitiformes</taxon>
        <taxon>Ixodida</taxon>
        <taxon>Ixodoidea</taxon>
        <taxon>Ixodidae</taxon>
        <taxon>Amblyomminae</taxon>
        <taxon>Amblyomma</taxon>
    </lineage>
</organism>
<keyword evidence="3" id="KW-0472">Membrane</keyword>
<keyword evidence="6" id="KW-1185">Reference proteome</keyword>
<keyword evidence="3" id="KW-0812">Transmembrane</keyword>
<protein>
    <recommendedName>
        <fullName evidence="4">Peptidase M13 N-terminal domain-containing protein</fullName>
    </recommendedName>
</protein>
<reference evidence="5 6" key="1">
    <citation type="journal article" date="2023" name="Arcadia Sci">
        <title>De novo assembly of a long-read Amblyomma americanum tick genome.</title>
        <authorList>
            <person name="Chou S."/>
            <person name="Poskanzer K.E."/>
            <person name="Rollins M."/>
            <person name="Thuy-Boun P.S."/>
        </authorList>
    </citation>
    <scope>NUCLEOTIDE SEQUENCE [LARGE SCALE GENOMIC DNA]</scope>
    <source>
        <strain evidence="5">F_SG_1</strain>
        <tissue evidence="5">Salivary glands</tissue>
    </source>
</reference>
<dbReference type="InterPro" id="IPR024079">
    <property type="entry name" value="MetalloPept_cat_dom_sf"/>
</dbReference>
<evidence type="ECO:0000313" key="6">
    <source>
        <dbReference type="Proteomes" id="UP001321473"/>
    </source>
</evidence>
<gene>
    <name evidence="5" type="ORF">V5799_032457</name>
</gene>
<feature type="compositionally biased region" description="Low complexity" evidence="2">
    <location>
        <begin position="25"/>
        <end position="34"/>
    </location>
</feature>
<comment type="caution">
    <text evidence="5">The sequence shown here is derived from an EMBL/GenBank/DDBJ whole genome shotgun (WGS) entry which is preliminary data.</text>
</comment>
<feature type="transmembrane region" description="Helical" evidence="3">
    <location>
        <begin position="128"/>
        <end position="148"/>
    </location>
</feature>
<dbReference type="EMBL" id="JARKHS020027923">
    <property type="protein sequence ID" value="KAK8764934.1"/>
    <property type="molecule type" value="Genomic_DNA"/>
</dbReference>
<dbReference type="PROSITE" id="PS51885">
    <property type="entry name" value="NEPRILYSIN"/>
    <property type="match status" value="1"/>
</dbReference>
<evidence type="ECO:0000256" key="1">
    <source>
        <dbReference type="ARBA" id="ARBA00007357"/>
    </source>
</evidence>
<dbReference type="Gene3D" id="1.10.1380.10">
    <property type="entry name" value="Neutral endopeptidase , domain2"/>
    <property type="match status" value="2"/>
</dbReference>
<feature type="domain" description="Peptidase M13 N-terminal" evidence="4">
    <location>
        <begin position="234"/>
        <end position="364"/>
    </location>
</feature>
<dbReference type="Gene3D" id="3.40.390.10">
    <property type="entry name" value="Collagenase (Catalytic Domain)"/>
    <property type="match status" value="1"/>
</dbReference>
<dbReference type="SUPFAM" id="SSF55486">
    <property type="entry name" value="Metalloproteases ('zincins'), catalytic domain"/>
    <property type="match status" value="1"/>
</dbReference>
<dbReference type="PANTHER" id="PTHR11733:SF209">
    <property type="entry name" value="FI20018P1"/>
    <property type="match status" value="1"/>
</dbReference>
<dbReference type="Pfam" id="PF05649">
    <property type="entry name" value="Peptidase_M13_N"/>
    <property type="match status" value="1"/>
</dbReference>
<feature type="region of interest" description="Disordered" evidence="2">
    <location>
        <begin position="1"/>
        <end position="58"/>
    </location>
</feature>
<dbReference type="GO" id="GO:0006508">
    <property type="term" value="P:proteolysis"/>
    <property type="evidence" value="ECO:0007669"/>
    <property type="project" value="InterPro"/>
</dbReference>
<dbReference type="PANTHER" id="PTHR11733">
    <property type="entry name" value="ZINC METALLOPROTEASE FAMILY M13 NEPRILYSIN-RELATED"/>
    <property type="match status" value="1"/>
</dbReference>
<evidence type="ECO:0000313" key="5">
    <source>
        <dbReference type="EMBL" id="KAK8764934.1"/>
    </source>
</evidence>
<dbReference type="InterPro" id="IPR042089">
    <property type="entry name" value="Peptidase_M13_dom_2"/>
</dbReference>
<dbReference type="GO" id="GO:0004222">
    <property type="term" value="F:metalloendopeptidase activity"/>
    <property type="evidence" value="ECO:0007669"/>
    <property type="project" value="InterPro"/>
</dbReference>
<dbReference type="Proteomes" id="UP001321473">
    <property type="component" value="Unassembled WGS sequence"/>
</dbReference>
<dbReference type="InterPro" id="IPR000718">
    <property type="entry name" value="Peptidase_M13"/>
</dbReference>
<keyword evidence="3" id="KW-1133">Transmembrane helix</keyword>
<comment type="similarity">
    <text evidence="1">Belongs to the peptidase M13 family.</text>
</comment>
<sequence length="404" mass="43984">MKEKTSSSKSRGAPPPPGVKEKSASSKQSGSSSGTAGGTGTGAQDASGSVRGTGPRIVPESEADVAQPPFMAAADEAEVVPQGMEENQAMAPGVAASGAGDGQGPQYSPYETDSRVTNLQWQVRCIQLVLLGLIGFVIFTFVLCYLNVFGCRNPPSFPNIYMINETTNCISDGCKDFVSRFSDTVLPMVDPCEDFYEHVCGGWLLRTHVPLDSFAVNVFSEAQAALTEDVMEMRNTKGVKPLLDVLTSHGIPRWPMLQGRVTEDVMITLGNFIREVGLNAIVSVRVGVDQADNQKHILYIGQPEFGVERSVLRGRHKSPYFRILHRYKVYMYRSALILGATVAAADLVNEIAAFEGRLAAVKWTLFLNNILKDTPMTLDLNDKVVVADQGYLRRMSMVLKDEPP</sequence>
<name>A0AAQ4DR44_AMBAM</name>
<dbReference type="GO" id="GO:0005886">
    <property type="term" value="C:plasma membrane"/>
    <property type="evidence" value="ECO:0007669"/>
    <property type="project" value="TreeGrafter"/>
</dbReference>
<dbReference type="AlphaFoldDB" id="A0AAQ4DR44"/>
<evidence type="ECO:0000256" key="3">
    <source>
        <dbReference type="SAM" id="Phobius"/>
    </source>
</evidence>
<evidence type="ECO:0000256" key="2">
    <source>
        <dbReference type="SAM" id="MobiDB-lite"/>
    </source>
</evidence>
<proteinExistence type="inferred from homology"/>
<evidence type="ECO:0000259" key="4">
    <source>
        <dbReference type="Pfam" id="PF05649"/>
    </source>
</evidence>
<dbReference type="InterPro" id="IPR008753">
    <property type="entry name" value="Peptidase_M13_N"/>
</dbReference>
<accession>A0AAQ4DR44</accession>